<dbReference type="InterPro" id="IPR039718">
    <property type="entry name" value="Rrm1"/>
</dbReference>
<dbReference type="PANTHER" id="PTHR11573:SF6">
    <property type="entry name" value="RIBONUCLEOSIDE-DIPHOSPHATE REDUCTASE LARGE SUBUNIT"/>
    <property type="match status" value="1"/>
</dbReference>
<comment type="caution">
    <text evidence="2">The sequence shown here is derived from an EMBL/GenBank/DDBJ whole genome shotgun (WGS) entry which is preliminary data.</text>
</comment>
<dbReference type="EMBL" id="CAJVPY010003374">
    <property type="protein sequence ID" value="CAG8590085.1"/>
    <property type="molecule type" value="Genomic_DNA"/>
</dbReference>
<gene>
    <name evidence="2" type="ORF">DERYTH_LOCUS7118</name>
</gene>
<sequence length="134" mass="15831">MLSDYLRHNKTLTLWRSMFQTYWIKSRKKNKLLKYLKLQYYNIGSDIREAFANGLCKDFLKHKLLKFFLSFAIDEKVVERATIMPIRVAVCIHVEDIDAAIETNNSMSEKYFTHASPTLFNTRTPRSQLQVVSF</sequence>
<dbReference type="InterPro" id="IPR013509">
    <property type="entry name" value="RNR_lsu_N"/>
</dbReference>
<proteinExistence type="predicted"/>
<accession>A0A9N9C7N9</accession>
<dbReference type="GO" id="GO:0004748">
    <property type="term" value="F:ribonucleoside-diphosphate reductase activity, thioredoxin disulfide as acceptor"/>
    <property type="evidence" value="ECO:0007669"/>
    <property type="project" value="InterPro"/>
</dbReference>
<evidence type="ECO:0000313" key="3">
    <source>
        <dbReference type="Proteomes" id="UP000789405"/>
    </source>
</evidence>
<dbReference type="GO" id="GO:0005971">
    <property type="term" value="C:ribonucleoside-diphosphate reductase complex"/>
    <property type="evidence" value="ECO:0007669"/>
    <property type="project" value="TreeGrafter"/>
</dbReference>
<dbReference type="Proteomes" id="UP000789405">
    <property type="component" value="Unassembled WGS sequence"/>
</dbReference>
<keyword evidence="3" id="KW-1185">Reference proteome</keyword>
<feature type="domain" description="Ribonucleotide reductase large subunit N-terminal" evidence="1">
    <location>
        <begin position="75"/>
        <end position="126"/>
    </location>
</feature>
<name>A0A9N9C7N9_9GLOM</name>
<dbReference type="GO" id="GO:0005524">
    <property type="term" value="F:ATP binding"/>
    <property type="evidence" value="ECO:0007669"/>
    <property type="project" value="InterPro"/>
</dbReference>
<dbReference type="OrthoDB" id="3000483at2759"/>
<reference evidence="2" key="1">
    <citation type="submission" date="2021-06" db="EMBL/GenBank/DDBJ databases">
        <authorList>
            <person name="Kallberg Y."/>
            <person name="Tangrot J."/>
            <person name="Rosling A."/>
        </authorList>
    </citation>
    <scope>NUCLEOTIDE SEQUENCE</scope>
    <source>
        <strain evidence="2">MA453B</strain>
    </source>
</reference>
<dbReference type="PANTHER" id="PTHR11573">
    <property type="entry name" value="RIBONUCLEOSIDE-DIPHOSPHATE REDUCTASE LARGE CHAIN"/>
    <property type="match status" value="1"/>
</dbReference>
<dbReference type="Pfam" id="PF00317">
    <property type="entry name" value="Ribonuc_red_lgN"/>
    <property type="match status" value="1"/>
</dbReference>
<dbReference type="AlphaFoldDB" id="A0A9N9C7N9"/>
<evidence type="ECO:0000313" key="2">
    <source>
        <dbReference type="EMBL" id="CAG8590085.1"/>
    </source>
</evidence>
<organism evidence="2 3">
    <name type="scientific">Dentiscutata erythropus</name>
    <dbReference type="NCBI Taxonomy" id="1348616"/>
    <lineage>
        <taxon>Eukaryota</taxon>
        <taxon>Fungi</taxon>
        <taxon>Fungi incertae sedis</taxon>
        <taxon>Mucoromycota</taxon>
        <taxon>Glomeromycotina</taxon>
        <taxon>Glomeromycetes</taxon>
        <taxon>Diversisporales</taxon>
        <taxon>Gigasporaceae</taxon>
        <taxon>Dentiscutata</taxon>
    </lineage>
</organism>
<dbReference type="GO" id="GO:0009263">
    <property type="term" value="P:deoxyribonucleotide biosynthetic process"/>
    <property type="evidence" value="ECO:0007669"/>
    <property type="project" value="InterPro"/>
</dbReference>
<dbReference type="InterPro" id="IPR008926">
    <property type="entry name" value="RNR_R1-su_N"/>
</dbReference>
<evidence type="ECO:0000259" key="1">
    <source>
        <dbReference type="Pfam" id="PF00317"/>
    </source>
</evidence>
<protein>
    <submittedName>
        <fullName evidence="2">6401_t:CDS:1</fullName>
    </submittedName>
</protein>
<dbReference type="SUPFAM" id="SSF48168">
    <property type="entry name" value="R1 subunit of ribonucleotide reductase, N-terminal domain"/>
    <property type="match status" value="1"/>
</dbReference>
<dbReference type="Gene3D" id="3.20.70.20">
    <property type="match status" value="1"/>
</dbReference>